<dbReference type="Proteomes" id="UP000092993">
    <property type="component" value="Unassembled WGS sequence"/>
</dbReference>
<dbReference type="EMBL" id="LUGG01000005">
    <property type="protein sequence ID" value="OBZ74487.1"/>
    <property type="molecule type" value="Genomic_DNA"/>
</dbReference>
<sequence length="101" mass="11242">MIILLLPSVHQADIVMARDTHHCLRFQEYRIPGACEGGVPPSPAAGLPSCRASKVAFRGKSLNRTLKASDMRSSDEQYRCIKWISLTLVFPMLAETDTHCK</sequence>
<proteinExistence type="predicted"/>
<reference evidence="1 2" key="1">
    <citation type="submission" date="2016-03" db="EMBL/GenBank/DDBJ databases">
        <title>Whole genome sequencing of Grifola frondosa 9006-11.</title>
        <authorList>
            <person name="Min B."/>
            <person name="Park H."/>
            <person name="Kim J.-G."/>
            <person name="Cho H."/>
            <person name="Oh Y.-L."/>
            <person name="Kong W.-S."/>
            <person name="Choi I.-G."/>
        </authorList>
    </citation>
    <scope>NUCLEOTIDE SEQUENCE [LARGE SCALE GENOMIC DNA]</scope>
    <source>
        <strain evidence="1 2">9006-11</strain>
    </source>
</reference>
<dbReference type="AlphaFoldDB" id="A0A1C7MD11"/>
<accession>A0A1C7MD11</accession>
<evidence type="ECO:0000313" key="1">
    <source>
        <dbReference type="EMBL" id="OBZ74487.1"/>
    </source>
</evidence>
<keyword evidence="2" id="KW-1185">Reference proteome</keyword>
<evidence type="ECO:0000313" key="2">
    <source>
        <dbReference type="Proteomes" id="UP000092993"/>
    </source>
</evidence>
<organism evidence="1 2">
    <name type="scientific">Grifola frondosa</name>
    <name type="common">Maitake</name>
    <name type="synonym">Polyporus frondosus</name>
    <dbReference type="NCBI Taxonomy" id="5627"/>
    <lineage>
        <taxon>Eukaryota</taxon>
        <taxon>Fungi</taxon>
        <taxon>Dikarya</taxon>
        <taxon>Basidiomycota</taxon>
        <taxon>Agaricomycotina</taxon>
        <taxon>Agaricomycetes</taxon>
        <taxon>Polyporales</taxon>
        <taxon>Grifolaceae</taxon>
        <taxon>Grifola</taxon>
    </lineage>
</organism>
<gene>
    <name evidence="1" type="ORF">A0H81_05132</name>
</gene>
<protein>
    <submittedName>
        <fullName evidence="1">Uncharacterized protein</fullName>
    </submittedName>
</protein>
<comment type="caution">
    <text evidence="1">The sequence shown here is derived from an EMBL/GenBank/DDBJ whole genome shotgun (WGS) entry which is preliminary data.</text>
</comment>
<name>A0A1C7MD11_GRIFR</name>